<accession>A0ABW9XH96</accession>
<sequence length="361" mass="39741">MSERDLFAPDALQVQLLLALLAEPERARPAAQAWLEGVAFDALDEGTRRLMPMLHSRLAVMHVAHPLVPRIRGLYRQAWYLDSARRQHMQGVLAALAGLNTPLVVLKGVALGQYAYDTPVHRPFVDMDVLVHPDAFDAVVGRMRAMGYTLRREMFHAICAMPPARGDGLRAPGVMELDLHRSPYAEVFGRGHVLPLLDRVVPVPGMAAGVAMLGAEDQLLHTLSHGLRPNAVMPVRWMVDAVQLLRVQPGSIDWTLFADEAARLDQAAVARMALDVVAGLDVVRMRAPFNSLPAVRPEARARVVRERTARGARLIWQLTRRNGGLWRRVGLIVGLLRDRVAADGWGAVLRAAWRGGASHPG</sequence>
<evidence type="ECO:0000313" key="1">
    <source>
        <dbReference type="EMBL" id="NBC37918.1"/>
    </source>
</evidence>
<name>A0ABW9XH96_9SPHN</name>
<reference evidence="2" key="1">
    <citation type="submission" date="2020-01" db="EMBL/GenBank/DDBJ databases">
        <title>Sphingomonas sp. strain CSW-10.</title>
        <authorList>
            <person name="Chen W.-M."/>
        </authorList>
    </citation>
    <scope>NUCLEOTIDE SEQUENCE [LARGE SCALE GENOMIC DNA]</scope>
    <source>
        <strain evidence="2">FSY-8</strain>
    </source>
</reference>
<dbReference type="Pfam" id="PF14907">
    <property type="entry name" value="NTP_transf_5"/>
    <property type="match status" value="1"/>
</dbReference>
<evidence type="ECO:0008006" key="3">
    <source>
        <dbReference type="Google" id="ProtNLM"/>
    </source>
</evidence>
<organism evidence="1 2">
    <name type="scientific">Novosphingobium ovatum</name>
    <dbReference type="NCBI Taxonomy" id="1908523"/>
    <lineage>
        <taxon>Bacteria</taxon>
        <taxon>Pseudomonadati</taxon>
        <taxon>Pseudomonadota</taxon>
        <taxon>Alphaproteobacteria</taxon>
        <taxon>Sphingomonadales</taxon>
        <taxon>Sphingomonadaceae</taxon>
        <taxon>Novosphingobium</taxon>
    </lineage>
</organism>
<dbReference type="RefSeq" id="WP_161720448.1">
    <property type="nucleotide sequence ID" value="NZ_JAAAPO010000007.1"/>
</dbReference>
<dbReference type="EMBL" id="JAAAPO010000007">
    <property type="protein sequence ID" value="NBC37918.1"/>
    <property type="molecule type" value="Genomic_DNA"/>
</dbReference>
<gene>
    <name evidence="1" type="ORF">GTZ99_15290</name>
</gene>
<dbReference type="InterPro" id="IPR039498">
    <property type="entry name" value="NTP_transf_5"/>
</dbReference>
<evidence type="ECO:0000313" key="2">
    <source>
        <dbReference type="Proteomes" id="UP000753724"/>
    </source>
</evidence>
<dbReference type="Proteomes" id="UP000753724">
    <property type="component" value="Unassembled WGS sequence"/>
</dbReference>
<protein>
    <recommendedName>
        <fullName evidence="3">Nucleotidyltransferase-like protein</fullName>
    </recommendedName>
</protein>
<comment type="caution">
    <text evidence="1">The sequence shown here is derived from an EMBL/GenBank/DDBJ whole genome shotgun (WGS) entry which is preliminary data.</text>
</comment>
<proteinExistence type="predicted"/>
<keyword evidence="2" id="KW-1185">Reference proteome</keyword>